<dbReference type="EMBL" id="DS022311">
    <property type="protein sequence ID" value="OAJ43977.1"/>
    <property type="molecule type" value="Genomic_DNA"/>
</dbReference>
<dbReference type="GO" id="GO:0005777">
    <property type="term" value="C:peroxisome"/>
    <property type="evidence" value="ECO:0007669"/>
    <property type="project" value="InterPro"/>
</dbReference>
<dbReference type="VEuPathDB" id="FungiDB:BDEG_27282"/>
<proteinExistence type="predicted"/>
<accession>A0A177WV81</accession>
<keyword evidence="2" id="KW-0812">Transmembrane</keyword>
<name>A0A177WV81_BATDL</name>
<evidence type="ECO:0000313" key="4">
    <source>
        <dbReference type="Proteomes" id="UP000077115"/>
    </source>
</evidence>
<sequence>MCIAEKLYDSIIAFENVLLSRGQRKSKDPVKLATAGVMPNEVQMELTNDPIDCMSLSPGASEKSATQGGFHLNESYNNRFSTRNAFSTLDAGLLALELLPSDAMPAIIYVTDGVSPEWGSKDVIPRHIHRRIVRDFTRVNIIQVGSSDGFLPQVSLGYVPNTEFLRFIAQALFGVFMYDSDCPYMSDITNTDNKGDVIGKNSSISTSVFGKVFNQPPMRANIYHCMFTIREINLNRRSVHEDSPTSFSVTGSIRERPVDSTRSKIIHTNVETGDAITNEEFLFPWTLDSKPSAIAELLCGSRDYVVTNIRIVKSSGCPLKRKDFVLRVSIPSRRSSRNTEKVEIAMSMPWLPNVTIMYTVKVSVPITDAARRPLSTHDVSDKPLRIEINVLAHHSLAIVFINVQCIEQLGPDKTSFHEKLLQLDAFIKGIVEADEATKIYSAFNTKQILAQTLLGGRAGEFLYAAARNPSSQFHSTPDLPSNYWQYLSQALLGHPSTLDEWKGALILRSTASKRNQGKFNSRSQTEDTDNNKARRQVATIYLSQLLTAWCSMSLGKATLVKLVYEGTDSDIPTGFCFLHLHWETDSLVILSIYTFSIGASMRGKLIAELVESLKKIEHKSRSSDVILRPVVVCKKPAHKLLVRYDQRQRLSIFSTMSSSALNLNECFPHHSSSSSPFLRPSERLDYDQSKRISSLSFESAFRLVSNTSRPYLRLRRWVWFADIQVSSPAQISVMRHIQERAFLVLYTSRLDDHFMPISESTGCVTFYREMEVTAGGAADRTCAVQFVLLWNAEKLLFVTELWVEPLVMVHDSSISGEEVYSEYYENFVKCIGNQDRNLLGRIFVFEYVQELRNGIVLERKLLDDTTVNGLQSAHDPNHSQIVPTQFYLPALLYNSSFVMCVYHVLSIDDGCDEDPTVNGICVPSNPTLEFNDLAAIPLDWCEPHGSIHDSYCIGSLLNSRNITALGGILDDGELLTDGCPIPISVITSDMTQTARSNTVLYGFLAKSLLQITDVALKWPFDASGGLNSRACIQPDLLEIMRTAIHKQFIHGSVFLIRKLEESVCYIKYLSPDRLIFAVLHIYDPLNPGSLAQVNQGSVSTATDMFFSGPISSSTEIHYFSISLFECVQTTKTTESLLLSQQIPTQKLLSYTKPAMPWCVAQLQCDDVGRFVRLPQGFILSSGGKHKVAEKHDYTRLDVPASDAESVLNTIPSELLHHRASTVDSADGEECQSGYTAQQAIGSATLSPEGHAFYTIVNESFSTAFSKTLFLSLMQGAKATEKDIIRAFRVFEKTTLVVDITPLLDIFAVLTNEDKVSRTPNSEDEVVDLAYRKILLRQFEPLVERSVSEFASQLLFFRPTGLQRSPTHQEVDVDSSQRSDDFQSTSSKTSRRPITQIDTSELFEEYRSLVLTADTPLFVNIECQFQRGSKIVFKQALHALPLHYPLDILNIMESTSMAESGSPVDYSPSEVSYLDGASYADTCSIEASKTHTDLWENSVSSAKLCINCWTLKTPNTPQQSATLDQDTQCLETANTPLTGLESANLSDDMRNSVISLRNDIENLTRERILRSMLIHDGSHPSSSTLYSAASLIRTRHNGSGTELSRSSANIETILEADSVHLRINVAFVDPGVCLGLFRSNITLFNCSQMDLHQIGESYYLLDVQYSSSGGLPRKYWAFIVPKLHEVHLYFYCEFLSITERVEIVRHIESVVSECAIRANRLKLLHDLNETRIASDFLIAASESSVMDKKDTSNPQSSSTVSTAVPVDLFNKDKFSAGHFACPLVYWHKFPLHWRVSYSKAISAIVMSVANLAMHNHKDLFVFSTKTSVFYMRIQSNDTGILAGNTTAGSDSAGTLSSFSNRLKPISIFERVKSANSNSLLPVKNIISSTTFGDTIPSPSLTDHTTKPTLTDVSRLQGQEQFLYMFVYGVDQPDQEIVQEFVKMIKSKLHGLTQTIIGTFLARNYSTKLTPADVEFIMPIAKNVDPVCTKYYQLPVELENPHLFMLLLRQSLLTFLHPFNGSDVAGLLVQHYSNFFRQSVSDQYTRNAVNEFHIGDFSFLYNSVPSRINTTLEALVGDGIAAVCLTPISPDGHIMYPTHDVSTLQSSKHIDLDNFLASVPDTEELAMCWLGFKIVVQIWTQGSINVQALMDKIGKQFTTTSNDYAIESYFRSTDWAQLPPHESVSLQSSGIRSSSVSVANTSISTSACSAHPGVAPIKTDNTIPVPITAPVSNFSTSMIDMTTPAKIIITSPTTSSSIPCTAFSSVAVGNSNLSTSIYHNVDLLKPSPDSINIVHYNTPLVVLPKMLHTATLAGNPVVQAFKVLTKLPLNTVATGMLDVLQEEGLQLYLFSRNSSGGDLMYITSTLPHENFLDIFEQSYVQTPLFSSVEVNTHSQGGEPGEKPKNTEHTQEYIIVAAVNFACDNLSTPNTIPIPCSTGSTSSAFQDKDRDSLGSFSGLNHTHQSFNGDDAGSVSSSTSESLLSTNRASRLLNELDEVCMFGDSFLPYFPIYGKRCSFIVVTMATESVNVFSYNWKKIESERVFLRTLKLLNLCKIRYQFQTRKLKYMGLHIEQDRARITEFGEKRYSTAEASARVHENSALSRPERRFRLLDFIYHIGSFDADDLQRQIVDFLELFFRYGKYPLSHGSGQLGQGVSMEYSSNGSNSFVSLLRGTGSIQHQYAKNHGHLNLHGTVRIRSNGNLYQQESDSNGSGNALSLTEMSEVLRTIQLIHSASAPIFFSEYRSELMKKWDEIQCATRLDDPNILKIIDPKHISTRINIEGQSLETVGWYKTMINDLLMDYVSYLEVLGMERVSPDLATSIELSQHGGKFSVAPNFSIDAPSMFLTQFFSLGVIIVQCDFFMYFATINVLSFKYQTDSPQHSFETDESAFEKQCNKLKTQSHIVSCKLWI</sequence>
<evidence type="ECO:0000256" key="2">
    <source>
        <dbReference type="SAM" id="Phobius"/>
    </source>
</evidence>
<feature type="compositionally biased region" description="Basic and acidic residues" evidence="1">
    <location>
        <begin position="1366"/>
        <end position="1380"/>
    </location>
</feature>
<protein>
    <recommendedName>
        <fullName evidence="5">KICSTOR complex protein SZT2</fullName>
    </recommendedName>
</protein>
<evidence type="ECO:0008006" key="5">
    <source>
        <dbReference type="Google" id="ProtNLM"/>
    </source>
</evidence>
<evidence type="ECO:0000313" key="3">
    <source>
        <dbReference type="EMBL" id="OAJ43977.1"/>
    </source>
</evidence>
<dbReference type="Proteomes" id="UP000077115">
    <property type="component" value="Unassembled WGS sequence"/>
</dbReference>
<reference evidence="3 4" key="2">
    <citation type="submission" date="2016-05" db="EMBL/GenBank/DDBJ databases">
        <title>Lineage-specific infection strategies underlie the spectrum of fungal disease in amphibians.</title>
        <authorList>
            <person name="Cuomo C.A."/>
            <person name="Farrer R.A."/>
            <person name="James T."/>
            <person name="Longcore J."/>
            <person name="Birren B."/>
        </authorList>
    </citation>
    <scope>NUCLEOTIDE SEQUENCE [LARGE SCALE GENOMIC DNA]</scope>
    <source>
        <strain evidence="3 4">JEL423</strain>
    </source>
</reference>
<keyword evidence="2" id="KW-0472">Membrane</keyword>
<dbReference type="InterPro" id="IPR033228">
    <property type="entry name" value="SZT2"/>
</dbReference>
<dbReference type="OrthoDB" id="43547at2759"/>
<feature type="region of interest" description="Disordered" evidence="1">
    <location>
        <begin position="1365"/>
        <end position="1392"/>
    </location>
</feature>
<dbReference type="STRING" id="403673.A0A177WV81"/>
<gene>
    <name evidence="3" type="ORF">BDEG_27282</name>
</gene>
<organism evidence="3 4">
    <name type="scientific">Batrachochytrium dendrobatidis (strain JEL423)</name>
    <dbReference type="NCBI Taxonomy" id="403673"/>
    <lineage>
        <taxon>Eukaryota</taxon>
        <taxon>Fungi</taxon>
        <taxon>Fungi incertae sedis</taxon>
        <taxon>Chytridiomycota</taxon>
        <taxon>Chytridiomycota incertae sedis</taxon>
        <taxon>Chytridiomycetes</taxon>
        <taxon>Rhizophydiales</taxon>
        <taxon>Rhizophydiales incertae sedis</taxon>
        <taxon>Batrachochytrium</taxon>
    </lineage>
</organism>
<dbReference type="PANTHER" id="PTHR14918">
    <property type="entry name" value="KICSTOR COMPLEX PROTEIN SZT2"/>
    <property type="match status" value="1"/>
</dbReference>
<evidence type="ECO:0000256" key="1">
    <source>
        <dbReference type="SAM" id="MobiDB-lite"/>
    </source>
</evidence>
<feature type="compositionally biased region" description="Polar residues" evidence="1">
    <location>
        <begin position="1381"/>
        <end position="1392"/>
    </location>
</feature>
<feature type="transmembrane region" description="Helical" evidence="2">
    <location>
        <begin position="2843"/>
        <end position="2864"/>
    </location>
</feature>
<keyword evidence="2" id="KW-1133">Transmembrane helix</keyword>
<dbReference type="PANTHER" id="PTHR14918:SF3">
    <property type="entry name" value="KICSTOR COMPLEX PROTEIN SZT2"/>
    <property type="match status" value="1"/>
</dbReference>
<reference evidence="3 4" key="1">
    <citation type="submission" date="2006-10" db="EMBL/GenBank/DDBJ databases">
        <title>The Genome Sequence of Batrachochytrium dendrobatidis JEL423.</title>
        <authorList>
            <consortium name="The Broad Institute Genome Sequencing Platform"/>
            <person name="Birren B."/>
            <person name="Lander E."/>
            <person name="Galagan J."/>
            <person name="Cuomo C."/>
            <person name="Devon K."/>
            <person name="Jaffe D."/>
            <person name="Butler J."/>
            <person name="Alvarez P."/>
            <person name="Gnerre S."/>
            <person name="Grabherr M."/>
            <person name="Kleber M."/>
            <person name="Mauceli E."/>
            <person name="Brockman W."/>
            <person name="Young S."/>
            <person name="LaButti K."/>
            <person name="Sykes S."/>
            <person name="DeCaprio D."/>
            <person name="Crawford M."/>
            <person name="Koehrsen M."/>
            <person name="Engels R."/>
            <person name="Montgomery P."/>
            <person name="Pearson M."/>
            <person name="Howarth C."/>
            <person name="Larson L."/>
            <person name="White J."/>
            <person name="O'Leary S."/>
            <person name="Kodira C."/>
            <person name="Zeng Q."/>
            <person name="Yandava C."/>
            <person name="Alvarado L."/>
            <person name="Longcore J."/>
            <person name="James T."/>
        </authorList>
    </citation>
    <scope>NUCLEOTIDE SEQUENCE [LARGE SCALE GENOMIC DNA]</scope>
    <source>
        <strain evidence="3 4">JEL423</strain>
    </source>
</reference>